<dbReference type="Proteomes" id="UP001159405">
    <property type="component" value="Unassembled WGS sequence"/>
</dbReference>
<gene>
    <name evidence="1" type="ORF">PLOB_00046386</name>
</gene>
<evidence type="ECO:0000313" key="1">
    <source>
        <dbReference type="EMBL" id="CAH3147981.1"/>
    </source>
</evidence>
<reference evidence="1 2" key="1">
    <citation type="submission" date="2022-05" db="EMBL/GenBank/DDBJ databases">
        <authorList>
            <consortium name="Genoscope - CEA"/>
            <person name="William W."/>
        </authorList>
    </citation>
    <scope>NUCLEOTIDE SEQUENCE [LARGE SCALE GENOMIC DNA]</scope>
</reference>
<evidence type="ECO:0000313" key="2">
    <source>
        <dbReference type="Proteomes" id="UP001159405"/>
    </source>
</evidence>
<dbReference type="PANTHER" id="PTHR21301">
    <property type="entry name" value="REVERSE TRANSCRIPTASE"/>
    <property type="match status" value="1"/>
</dbReference>
<organism evidence="1 2">
    <name type="scientific">Porites lobata</name>
    <dbReference type="NCBI Taxonomy" id="104759"/>
    <lineage>
        <taxon>Eukaryota</taxon>
        <taxon>Metazoa</taxon>
        <taxon>Cnidaria</taxon>
        <taxon>Anthozoa</taxon>
        <taxon>Hexacorallia</taxon>
        <taxon>Scleractinia</taxon>
        <taxon>Fungiina</taxon>
        <taxon>Poritidae</taxon>
        <taxon>Porites</taxon>
    </lineage>
</organism>
<dbReference type="PANTHER" id="PTHR21301:SF11">
    <property type="entry name" value="GIY-YIG DOMAIN-CONTAINING PROTEIN"/>
    <property type="match status" value="1"/>
</dbReference>
<dbReference type="EMBL" id="CALNXK010000082">
    <property type="protein sequence ID" value="CAH3147981.1"/>
    <property type="molecule type" value="Genomic_DNA"/>
</dbReference>
<sequence>MADPLINFVLTIYEQQDGAAMGSPVSAVIANLYMKDFEEQALSFAPTAPKIWITVYRKPTHTSVCQLWLTPLMTLTNDPQSVNAVLSSAYTIDRKISSLNHRTRNRNKSTAVLPYISLSEPLRRCLQQHGKGSVFKSDTTLRTHLVRPKDPQKQDGVVNKIPWECGKVYIGETGRWVH</sequence>
<protein>
    <submittedName>
        <fullName evidence="1">Uncharacterized protein</fullName>
    </submittedName>
</protein>
<name>A0ABN8PPW5_9CNID</name>
<proteinExistence type="predicted"/>
<comment type="caution">
    <text evidence="1">The sequence shown here is derived from an EMBL/GenBank/DDBJ whole genome shotgun (WGS) entry which is preliminary data.</text>
</comment>
<accession>A0ABN8PPW5</accession>
<keyword evidence="2" id="KW-1185">Reference proteome</keyword>